<proteinExistence type="predicted"/>
<evidence type="ECO:0000313" key="1">
    <source>
        <dbReference type="EMBL" id="KAG9342535.1"/>
    </source>
</evidence>
<name>A0A8T2NQ84_9TELE</name>
<protein>
    <recommendedName>
        <fullName evidence="3">SEA domain-containing protein</fullName>
    </recommendedName>
</protein>
<dbReference type="EMBL" id="JAFBMS010000028">
    <property type="protein sequence ID" value="KAG9342535.1"/>
    <property type="molecule type" value="Genomic_DNA"/>
</dbReference>
<dbReference type="OrthoDB" id="8941791at2759"/>
<organism evidence="1 2">
    <name type="scientific">Albula glossodonta</name>
    <name type="common">roundjaw bonefish</name>
    <dbReference type="NCBI Taxonomy" id="121402"/>
    <lineage>
        <taxon>Eukaryota</taxon>
        <taxon>Metazoa</taxon>
        <taxon>Chordata</taxon>
        <taxon>Craniata</taxon>
        <taxon>Vertebrata</taxon>
        <taxon>Euteleostomi</taxon>
        <taxon>Actinopterygii</taxon>
        <taxon>Neopterygii</taxon>
        <taxon>Teleostei</taxon>
        <taxon>Albuliformes</taxon>
        <taxon>Albulidae</taxon>
        <taxon>Albula</taxon>
    </lineage>
</organism>
<reference evidence="1" key="1">
    <citation type="thesis" date="2021" institute="BYU ScholarsArchive" country="Provo, UT, USA">
        <title>Applications of and Algorithms for Genome Assembly and Genomic Analyses with an Emphasis on Marine Teleosts.</title>
        <authorList>
            <person name="Pickett B.D."/>
        </authorList>
    </citation>
    <scope>NUCLEOTIDE SEQUENCE</scope>
    <source>
        <strain evidence="1">HI-2016</strain>
    </source>
</reference>
<accession>A0A8T2NQ84</accession>
<evidence type="ECO:0008006" key="3">
    <source>
        <dbReference type="Google" id="ProtNLM"/>
    </source>
</evidence>
<dbReference type="Proteomes" id="UP000824540">
    <property type="component" value="Unassembled WGS sequence"/>
</dbReference>
<keyword evidence="2" id="KW-1185">Reference proteome</keyword>
<feature type="non-terminal residue" evidence="1">
    <location>
        <position position="1"/>
    </location>
</feature>
<sequence>MELTTTEGHYINGTVMISIRIVFPNLKPVPNKSEVLSLASKLLDVPGKVQNNPVMVENMTYENSAFAITQSFRITDVSMSEDTELRNETHNLIQDALNTLRTLPVTQSGPLSSTVAVLPTTPSILVVSAMVYIRVVFHTTRPVPTETEILTLAKNLMDSCLRELKDPVEECIIIFEKLSDSSFAINFTYQIPDISMSSDFQVRDETSDKIHTALNKLLNSLLCQPDASPFVFPKGNYTYNGTHILVNMEYVFREGDISQPSSFLSAILLASVPAVWLLCGHKETPAPEEQHPA</sequence>
<comment type="caution">
    <text evidence="1">The sequence shown here is derived from an EMBL/GenBank/DDBJ whole genome shotgun (WGS) entry which is preliminary data.</text>
</comment>
<evidence type="ECO:0000313" key="2">
    <source>
        <dbReference type="Proteomes" id="UP000824540"/>
    </source>
</evidence>
<dbReference type="AlphaFoldDB" id="A0A8T2NQ84"/>
<gene>
    <name evidence="1" type="ORF">JZ751_016542</name>
</gene>